<feature type="transmembrane region" description="Helical" evidence="2">
    <location>
        <begin position="262"/>
        <end position="280"/>
    </location>
</feature>
<keyword evidence="2" id="KW-0472">Membrane</keyword>
<name>A0ABV9DHH9_9BACI</name>
<keyword evidence="2" id="KW-1133">Transmembrane helix</keyword>
<feature type="transmembrane region" description="Helical" evidence="2">
    <location>
        <begin position="168"/>
        <end position="190"/>
    </location>
</feature>
<evidence type="ECO:0000313" key="4">
    <source>
        <dbReference type="Proteomes" id="UP001595989"/>
    </source>
</evidence>
<gene>
    <name evidence="3" type="ORF">ACFO3D_08120</name>
</gene>
<evidence type="ECO:0000313" key="3">
    <source>
        <dbReference type="EMBL" id="MFC4558176.1"/>
    </source>
</evidence>
<evidence type="ECO:0000256" key="2">
    <source>
        <dbReference type="SAM" id="Phobius"/>
    </source>
</evidence>
<protein>
    <submittedName>
        <fullName evidence="3">DUF4129 domain-containing protein</fullName>
    </submittedName>
</protein>
<reference evidence="4" key="1">
    <citation type="journal article" date="2019" name="Int. J. Syst. Evol. Microbiol.">
        <title>The Global Catalogue of Microorganisms (GCM) 10K type strain sequencing project: providing services to taxonomists for standard genome sequencing and annotation.</title>
        <authorList>
            <consortium name="The Broad Institute Genomics Platform"/>
            <consortium name="The Broad Institute Genome Sequencing Center for Infectious Disease"/>
            <person name="Wu L."/>
            <person name="Ma J."/>
        </authorList>
    </citation>
    <scope>NUCLEOTIDE SEQUENCE [LARGE SCALE GENOMIC DNA]</scope>
    <source>
        <strain evidence="4">CGMCC 4.7426</strain>
    </source>
</reference>
<keyword evidence="4" id="KW-1185">Reference proteome</keyword>
<evidence type="ECO:0000256" key="1">
    <source>
        <dbReference type="SAM" id="Coils"/>
    </source>
</evidence>
<dbReference type="EMBL" id="JBHSFU010000004">
    <property type="protein sequence ID" value="MFC4558176.1"/>
    <property type="molecule type" value="Genomic_DNA"/>
</dbReference>
<keyword evidence="2" id="KW-0812">Transmembrane</keyword>
<feature type="transmembrane region" description="Helical" evidence="2">
    <location>
        <begin position="109"/>
        <end position="126"/>
    </location>
</feature>
<comment type="caution">
    <text evidence="3">The sequence shown here is derived from an EMBL/GenBank/DDBJ whole genome shotgun (WGS) entry which is preliminary data.</text>
</comment>
<feature type="transmembrane region" description="Helical" evidence="2">
    <location>
        <begin position="133"/>
        <end position="156"/>
    </location>
</feature>
<sequence>MRITKIWLDYLYECFFLFVVMEIVYIIINELAPVGPLVTIVLLFGVVFTLLRKKSEIQLINVFFLILVGGGLGNMLGLNIYASVLWAILVGWRSFMHFIDSDIDTDNQHALFLYSLGACLFVYLTLSNSDEKGILLLLPFIQFFFLILLKMLNIIIAQQASAEVNRKYTMWSIGALGITVMGSIMAYYFFPAFKSIVITAVMWIGTVLGYVIATPITWLINVLFGTKSLKELGLEKLLGPPVDEEEKQPEQVEQVMSPIFEWIIWILVIGIFIGVVAYLYKKKFVLTNKILKPQTAEATPVSYSTSKPKERVRAPKDKVRKRFYQLQKSLARKGYARYVHESVQEWLERIDDKAAGKSVIAEEYRKVRYGEKELTEEEVQQYEKRIKELIKQTNKKQKEN</sequence>
<feature type="transmembrane region" description="Helical" evidence="2">
    <location>
        <begin position="63"/>
        <end position="89"/>
    </location>
</feature>
<organism evidence="3 4">
    <name type="scientific">Virgibacillus kekensis</name>
    <dbReference type="NCBI Taxonomy" id="202261"/>
    <lineage>
        <taxon>Bacteria</taxon>
        <taxon>Bacillati</taxon>
        <taxon>Bacillota</taxon>
        <taxon>Bacilli</taxon>
        <taxon>Bacillales</taxon>
        <taxon>Bacillaceae</taxon>
        <taxon>Virgibacillus</taxon>
    </lineage>
</organism>
<feature type="transmembrane region" description="Helical" evidence="2">
    <location>
        <begin position="34"/>
        <end position="51"/>
    </location>
</feature>
<dbReference type="Proteomes" id="UP001595989">
    <property type="component" value="Unassembled WGS sequence"/>
</dbReference>
<accession>A0ABV9DHH9</accession>
<feature type="transmembrane region" description="Helical" evidence="2">
    <location>
        <begin position="7"/>
        <end position="28"/>
    </location>
</feature>
<feature type="coiled-coil region" evidence="1">
    <location>
        <begin position="372"/>
        <end position="399"/>
    </location>
</feature>
<proteinExistence type="predicted"/>
<dbReference type="RefSeq" id="WP_390294621.1">
    <property type="nucleotide sequence ID" value="NZ_JBHSFU010000004.1"/>
</dbReference>
<keyword evidence="1" id="KW-0175">Coiled coil</keyword>
<feature type="transmembrane region" description="Helical" evidence="2">
    <location>
        <begin position="197"/>
        <end position="220"/>
    </location>
</feature>